<dbReference type="AlphaFoldDB" id="A0A6A7A776"/>
<protein>
    <submittedName>
        <fullName evidence="1">Uncharacterized protein</fullName>
    </submittedName>
</protein>
<organism evidence="1 2">
    <name type="scientific">Ophiobolus disseminans</name>
    <dbReference type="NCBI Taxonomy" id="1469910"/>
    <lineage>
        <taxon>Eukaryota</taxon>
        <taxon>Fungi</taxon>
        <taxon>Dikarya</taxon>
        <taxon>Ascomycota</taxon>
        <taxon>Pezizomycotina</taxon>
        <taxon>Dothideomycetes</taxon>
        <taxon>Pleosporomycetidae</taxon>
        <taxon>Pleosporales</taxon>
        <taxon>Pleosporineae</taxon>
        <taxon>Phaeosphaeriaceae</taxon>
        <taxon>Ophiobolus</taxon>
    </lineage>
</organism>
<proteinExistence type="predicted"/>
<evidence type="ECO:0000313" key="1">
    <source>
        <dbReference type="EMBL" id="KAF2829036.1"/>
    </source>
</evidence>
<gene>
    <name evidence="1" type="ORF">CC86DRAFT_403686</name>
</gene>
<dbReference type="Proteomes" id="UP000799424">
    <property type="component" value="Unassembled WGS sequence"/>
</dbReference>
<accession>A0A6A7A776</accession>
<dbReference type="EMBL" id="MU006221">
    <property type="protein sequence ID" value="KAF2829036.1"/>
    <property type="molecule type" value="Genomic_DNA"/>
</dbReference>
<evidence type="ECO:0000313" key="2">
    <source>
        <dbReference type="Proteomes" id="UP000799424"/>
    </source>
</evidence>
<name>A0A6A7A776_9PLEO</name>
<keyword evidence="2" id="KW-1185">Reference proteome</keyword>
<reference evidence="1" key="1">
    <citation type="journal article" date="2020" name="Stud. Mycol.">
        <title>101 Dothideomycetes genomes: a test case for predicting lifestyles and emergence of pathogens.</title>
        <authorList>
            <person name="Haridas S."/>
            <person name="Albert R."/>
            <person name="Binder M."/>
            <person name="Bloem J."/>
            <person name="Labutti K."/>
            <person name="Salamov A."/>
            <person name="Andreopoulos B."/>
            <person name="Baker S."/>
            <person name="Barry K."/>
            <person name="Bills G."/>
            <person name="Bluhm B."/>
            <person name="Cannon C."/>
            <person name="Castanera R."/>
            <person name="Culley D."/>
            <person name="Daum C."/>
            <person name="Ezra D."/>
            <person name="Gonzalez J."/>
            <person name="Henrissat B."/>
            <person name="Kuo A."/>
            <person name="Liang C."/>
            <person name="Lipzen A."/>
            <person name="Lutzoni F."/>
            <person name="Magnuson J."/>
            <person name="Mondo S."/>
            <person name="Nolan M."/>
            <person name="Ohm R."/>
            <person name="Pangilinan J."/>
            <person name="Park H.-J."/>
            <person name="Ramirez L."/>
            <person name="Alfaro M."/>
            <person name="Sun H."/>
            <person name="Tritt A."/>
            <person name="Yoshinaga Y."/>
            <person name="Zwiers L.-H."/>
            <person name="Turgeon B."/>
            <person name="Goodwin S."/>
            <person name="Spatafora J."/>
            <person name="Crous P."/>
            <person name="Grigoriev I."/>
        </authorList>
    </citation>
    <scope>NUCLEOTIDE SEQUENCE</scope>
    <source>
        <strain evidence="1">CBS 113818</strain>
    </source>
</reference>
<sequence length="127" mass="14511">MTKIDKTDTLFSITESIHTKLPRELRDIVYQHIWDKNTPNCVQGCINIAALLAFVPNPKSKRSPSSEWPAYLQPGKMNQAIRTELVQYFYETAAKLYIYNPKKIAPFFSKDLIETGLTLADCTINTL</sequence>
<dbReference type="OrthoDB" id="3763466at2759"/>